<dbReference type="AlphaFoldDB" id="A0A2T0RRI4"/>
<dbReference type="RefSeq" id="WP_146136683.1">
    <property type="nucleotide sequence ID" value="NZ_PVTD01000004.1"/>
</dbReference>
<accession>A0A2T0RRI4</accession>
<proteinExistence type="predicted"/>
<evidence type="ECO:0000313" key="2">
    <source>
        <dbReference type="Proteomes" id="UP000239480"/>
    </source>
</evidence>
<evidence type="ECO:0000313" key="1">
    <source>
        <dbReference type="EMBL" id="PRY23815.1"/>
    </source>
</evidence>
<dbReference type="OrthoDB" id="9806181at2"/>
<comment type="caution">
    <text evidence="1">The sequence shown here is derived from an EMBL/GenBank/DDBJ whole genome shotgun (WGS) entry which is preliminary data.</text>
</comment>
<organism evidence="1 2">
    <name type="scientific">Aliiruegeria haliotis</name>
    <dbReference type="NCBI Taxonomy" id="1280846"/>
    <lineage>
        <taxon>Bacteria</taxon>
        <taxon>Pseudomonadati</taxon>
        <taxon>Pseudomonadota</taxon>
        <taxon>Alphaproteobacteria</taxon>
        <taxon>Rhodobacterales</taxon>
        <taxon>Roseobacteraceae</taxon>
        <taxon>Aliiruegeria</taxon>
    </lineage>
</organism>
<dbReference type="EMBL" id="PVTD01000004">
    <property type="protein sequence ID" value="PRY23815.1"/>
    <property type="molecule type" value="Genomic_DNA"/>
</dbReference>
<dbReference type="Proteomes" id="UP000239480">
    <property type="component" value="Unassembled WGS sequence"/>
</dbReference>
<gene>
    <name evidence="1" type="ORF">CLV78_104308</name>
</gene>
<keyword evidence="2" id="KW-1185">Reference proteome</keyword>
<sequence>MLKIGELFREEPPEDVWELRGDRLLWQELGRALAFRLVPESGLELERILEEAFWEATGHSLSFCNQVLVDRFAENGQSRGGISGASWRYRLFPIVVERYEKHRASIPA</sequence>
<reference evidence="1 2" key="1">
    <citation type="submission" date="2018-03" db="EMBL/GenBank/DDBJ databases">
        <title>Genomic Encyclopedia of Archaeal and Bacterial Type Strains, Phase II (KMG-II): from individual species to whole genera.</title>
        <authorList>
            <person name="Goeker M."/>
        </authorList>
    </citation>
    <scope>NUCLEOTIDE SEQUENCE [LARGE SCALE GENOMIC DNA]</scope>
    <source>
        <strain evidence="1 2">DSM 29328</strain>
    </source>
</reference>
<name>A0A2T0RRI4_9RHOB</name>
<protein>
    <submittedName>
        <fullName evidence="1">Uncharacterized protein</fullName>
    </submittedName>
</protein>